<feature type="domain" description="HTH cro/C1-type" evidence="1">
    <location>
        <begin position="16"/>
        <end position="49"/>
    </location>
</feature>
<name>A0ABS2S6Q0_9PSEU</name>
<sequence length="287" mass="32010">MADGTTRGKRRLARFIKQLQEKSGLTAEEIARRTRVSRPTVTRLLAGTHLARWPSVSVILDELGAAPEQKTFLLQMWEVADVDNATIEHAAALPVKYRRFRMDELEAHRERTLDVVYVPGMLQTAAYAEAVARASHRLVIGDSWDRTAAAERLTRQQLLDREEPFELHTLIDEAALRRVVGGPEVMRGQLDHLVESAQRPNVTVQVLPFDVGAYGPQPTALLLLLDFPEQDAPCAAYTEEISGLAMLEEQEEVEPLDGIWRDAAASALTPAESLEFIKAVRDTLGDR</sequence>
<accession>A0ABS2S6Q0</accession>
<dbReference type="InterPro" id="IPR043917">
    <property type="entry name" value="DUF5753"/>
</dbReference>
<organism evidence="2 3">
    <name type="scientific">Saccharothrix algeriensis</name>
    <dbReference type="NCBI Taxonomy" id="173560"/>
    <lineage>
        <taxon>Bacteria</taxon>
        <taxon>Bacillati</taxon>
        <taxon>Actinomycetota</taxon>
        <taxon>Actinomycetes</taxon>
        <taxon>Pseudonocardiales</taxon>
        <taxon>Pseudonocardiaceae</taxon>
        <taxon>Saccharothrix</taxon>
    </lineage>
</organism>
<dbReference type="Pfam" id="PF13560">
    <property type="entry name" value="HTH_31"/>
    <property type="match status" value="1"/>
</dbReference>
<dbReference type="SUPFAM" id="SSF47413">
    <property type="entry name" value="lambda repressor-like DNA-binding domains"/>
    <property type="match status" value="1"/>
</dbReference>
<dbReference type="Pfam" id="PF19054">
    <property type="entry name" value="DUF5753"/>
    <property type="match status" value="1"/>
</dbReference>
<gene>
    <name evidence="2" type="ORF">JOE68_002777</name>
</gene>
<dbReference type="Gene3D" id="1.10.260.40">
    <property type="entry name" value="lambda repressor-like DNA-binding domains"/>
    <property type="match status" value="1"/>
</dbReference>
<evidence type="ECO:0000313" key="2">
    <source>
        <dbReference type="EMBL" id="MBM7811912.1"/>
    </source>
</evidence>
<dbReference type="PROSITE" id="PS50943">
    <property type="entry name" value="HTH_CROC1"/>
    <property type="match status" value="1"/>
</dbReference>
<dbReference type="Proteomes" id="UP001195724">
    <property type="component" value="Unassembled WGS sequence"/>
</dbReference>
<dbReference type="EMBL" id="JAFBCL010000001">
    <property type="protein sequence ID" value="MBM7811912.1"/>
    <property type="molecule type" value="Genomic_DNA"/>
</dbReference>
<dbReference type="InterPro" id="IPR001387">
    <property type="entry name" value="Cro/C1-type_HTH"/>
</dbReference>
<dbReference type="RefSeq" id="WP_204842738.1">
    <property type="nucleotide sequence ID" value="NZ_JAFBCL010000001.1"/>
</dbReference>
<protein>
    <recommendedName>
        <fullName evidence="1">HTH cro/C1-type domain-containing protein</fullName>
    </recommendedName>
</protein>
<evidence type="ECO:0000313" key="3">
    <source>
        <dbReference type="Proteomes" id="UP001195724"/>
    </source>
</evidence>
<dbReference type="InterPro" id="IPR010982">
    <property type="entry name" value="Lambda_DNA-bd_dom_sf"/>
</dbReference>
<proteinExistence type="predicted"/>
<reference evidence="2 3" key="1">
    <citation type="submission" date="2021-01" db="EMBL/GenBank/DDBJ databases">
        <title>Sequencing the genomes of 1000 actinobacteria strains.</title>
        <authorList>
            <person name="Klenk H.-P."/>
        </authorList>
    </citation>
    <scope>NUCLEOTIDE SEQUENCE [LARGE SCALE GENOMIC DNA]</scope>
    <source>
        <strain evidence="2 3">DSM 44581</strain>
    </source>
</reference>
<keyword evidence="3" id="KW-1185">Reference proteome</keyword>
<comment type="caution">
    <text evidence="2">The sequence shown here is derived from an EMBL/GenBank/DDBJ whole genome shotgun (WGS) entry which is preliminary data.</text>
</comment>
<dbReference type="CDD" id="cd00093">
    <property type="entry name" value="HTH_XRE"/>
    <property type="match status" value="1"/>
</dbReference>
<dbReference type="SMART" id="SM00530">
    <property type="entry name" value="HTH_XRE"/>
    <property type="match status" value="1"/>
</dbReference>
<evidence type="ECO:0000259" key="1">
    <source>
        <dbReference type="PROSITE" id="PS50943"/>
    </source>
</evidence>